<dbReference type="Gene3D" id="2.60.210.10">
    <property type="entry name" value="Apoptosis, Tumor Necrosis Factor Receptor Associated Protein 2, Chain A"/>
    <property type="match status" value="1"/>
</dbReference>
<evidence type="ECO:0000313" key="3">
    <source>
        <dbReference type="EMBL" id="KAI1698251.1"/>
    </source>
</evidence>
<dbReference type="CDD" id="cd18186">
    <property type="entry name" value="BTB_POZ_ZBTB_KLHL-like"/>
    <property type="match status" value="1"/>
</dbReference>
<dbReference type="PROSITE" id="PS50097">
    <property type="entry name" value="BTB"/>
    <property type="match status" value="2"/>
</dbReference>
<dbReference type="InterPro" id="IPR011333">
    <property type="entry name" value="SKP1/BTB/POZ_sf"/>
</dbReference>
<dbReference type="InterPro" id="IPR008974">
    <property type="entry name" value="TRAF-like"/>
</dbReference>
<feature type="domain" description="BTB" evidence="1">
    <location>
        <begin position="207"/>
        <end position="271"/>
    </location>
</feature>
<keyword evidence="4" id="KW-1185">Reference proteome</keyword>
<evidence type="ECO:0000313" key="4">
    <source>
        <dbReference type="Proteomes" id="UP001201812"/>
    </source>
</evidence>
<dbReference type="SUPFAM" id="SSF49599">
    <property type="entry name" value="TRAF domain-like"/>
    <property type="match status" value="1"/>
</dbReference>
<dbReference type="InterPro" id="IPR000210">
    <property type="entry name" value="BTB/POZ_dom"/>
</dbReference>
<dbReference type="Proteomes" id="UP001201812">
    <property type="component" value="Unassembled WGS sequence"/>
</dbReference>
<dbReference type="Pfam" id="PF00651">
    <property type="entry name" value="BTB"/>
    <property type="match status" value="2"/>
</dbReference>
<comment type="caution">
    <text evidence="3">The sequence shown here is derived from an EMBL/GenBank/DDBJ whole genome shotgun (WGS) entry which is preliminary data.</text>
</comment>
<dbReference type="SMART" id="SM00061">
    <property type="entry name" value="MATH"/>
    <property type="match status" value="1"/>
</dbReference>
<dbReference type="AlphaFoldDB" id="A0AAD4MLZ9"/>
<dbReference type="SMART" id="SM00225">
    <property type="entry name" value="BTB"/>
    <property type="match status" value="2"/>
</dbReference>
<feature type="domain" description="MATH" evidence="2">
    <location>
        <begin position="39"/>
        <end position="178"/>
    </location>
</feature>
<dbReference type="PANTHER" id="PTHR47022">
    <property type="entry name" value="BTB AND MATH DOMAIN-CONTAINING PROTEIN 36-RELATED"/>
    <property type="match status" value="1"/>
</dbReference>
<dbReference type="Pfam" id="PF22486">
    <property type="entry name" value="MATH_2"/>
    <property type="match status" value="1"/>
</dbReference>
<protein>
    <submittedName>
        <fullName evidence="3">BTB/POZ domain-containing protein</fullName>
    </submittedName>
</protein>
<feature type="domain" description="BTB" evidence="1">
    <location>
        <begin position="393"/>
        <end position="460"/>
    </location>
</feature>
<sequence length="549" mass="63267">MKRKRESVAETDPVVPEWKPERQILTAFEVDDKESYKSEGSIELRIDRFAEFVRSEEVRYSAPMCIRGLSWDIEAYSKETYQLNNQDGQSPSKFLSFYLWCQRDSTNRPWECHAEYSLRVIAQKDTVKDIVKENIKRTFNGKDGKIGWGRGNFVTCDFLLDPENGYIKDDTVILQAHVKPLRVEPLSGTHAIASYGKLFSSSTQYSWDFVIVIQNKEVHVQKSLLAMDSEYFKDQFTKYEENTSAILQDVDYEEFIELLSVIYPTSCPISADNVETISKLAFKFNMAALLRQCEIFLMKKNRKFGRAKSLLMAEWYGLERLTGNIIYKIRNITDIKEMKPEYDTLSDRTKRMLFDRICSARPASNPKPEDVDITIDRAAEILQELASSACTPSDGVLIVENNRIPIHKAHLAMNSKYFTAMFQGEFAEKNKDEIVLEEIGYNEILELLVVIYPTASPITEKNVGVILKMADRFIMPAILVRCKKFLQDSTQIRAARKLWLAQRYNLPDLRDEFAKNCKTMSDIEELKAEPEFGLLNDKTRALILDSVSS</sequence>
<name>A0AAD4MLZ9_9BILA</name>
<dbReference type="Gene3D" id="3.30.710.10">
    <property type="entry name" value="Potassium Channel Kv1.1, Chain A"/>
    <property type="match status" value="2"/>
</dbReference>
<dbReference type="InterPro" id="IPR002083">
    <property type="entry name" value="MATH/TRAF_dom"/>
</dbReference>
<evidence type="ECO:0000259" key="2">
    <source>
        <dbReference type="PROSITE" id="PS50144"/>
    </source>
</evidence>
<evidence type="ECO:0000259" key="1">
    <source>
        <dbReference type="PROSITE" id="PS50097"/>
    </source>
</evidence>
<reference evidence="3" key="1">
    <citation type="submission" date="2022-01" db="EMBL/GenBank/DDBJ databases">
        <title>Genome Sequence Resource for Two Populations of Ditylenchus destructor, the Migratory Endoparasitic Phytonematode.</title>
        <authorList>
            <person name="Zhang H."/>
            <person name="Lin R."/>
            <person name="Xie B."/>
        </authorList>
    </citation>
    <scope>NUCLEOTIDE SEQUENCE</scope>
    <source>
        <strain evidence="3">BazhouSP</strain>
    </source>
</reference>
<organism evidence="3 4">
    <name type="scientific">Ditylenchus destructor</name>
    <dbReference type="NCBI Taxonomy" id="166010"/>
    <lineage>
        <taxon>Eukaryota</taxon>
        <taxon>Metazoa</taxon>
        <taxon>Ecdysozoa</taxon>
        <taxon>Nematoda</taxon>
        <taxon>Chromadorea</taxon>
        <taxon>Rhabditida</taxon>
        <taxon>Tylenchina</taxon>
        <taxon>Tylenchomorpha</taxon>
        <taxon>Sphaerularioidea</taxon>
        <taxon>Anguinidae</taxon>
        <taxon>Anguininae</taxon>
        <taxon>Ditylenchus</taxon>
    </lineage>
</organism>
<dbReference type="PANTHER" id="PTHR47022:SF1">
    <property type="entry name" value="BTB AND MATH DOMAIN-CONTAINING PROTEIN 36-RELATED"/>
    <property type="match status" value="1"/>
</dbReference>
<dbReference type="SUPFAM" id="SSF54695">
    <property type="entry name" value="POZ domain"/>
    <property type="match status" value="2"/>
</dbReference>
<proteinExistence type="predicted"/>
<dbReference type="EMBL" id="JAKKPZ010000227">
    <property type="protein sequence ID" value="KAI1698251.1"/>
    <property type="molecule type" value="Genomic_DNA"/>
</dbReference>
<dbReference type="PROSITE" id="PS50144">
    <property type="entry name" value="MATH"/>
    <property type="match status" value="1"/>
</dbReference>
<gene>
    <name evidence="3" type="ORF">DdX_18019</name>
</gene>
<accession>A0AAD4MLZ9</accession>